<sequence length="207" mass="22133">MTRFTTGTGPLDRELDGGFEPGALVAYVAGPAVQAETLLYQLAAQRPTTYVTTVTPERKVREAVDGIAGVGGADGLDTVAVAPDASVASFAERLDVREDSYVLVDAVDLFERSDPADYHAFLGEFADRLDERGAVGVLHAVEGADVSATRDWTLRAADVVVRLAVAFEGIEPETLLRVQRTRGADPPEEALKVKLGAEVEIDTSWDM</sequence>
<reference evidence="1 2" key="1">
    <citation type="journal article" date="2019" name="Int. J. Syst. Evol. Microbiol.">
        <title>The Global Catalogue of Microorganisms (GCM) 10K type strain sequencing project: providing services to taxonomists for standard genome sequencing and annotation.</title>
        <authorList>
            <consortium name="The Broad Institute Genomics Platform"/>
            <consortium name="The Broad Institute Genome Sequencing Center for Infectious Disease"/>
            <person name="Wu L."/>
            <person name="Ma J."/>
        </authorList>
    </citation>
    <scope>NUCLEOTIDE SEQUENCE [LARGE SCALE GENOMIC DNA]</scope>
    <source>
        <strain evidence="1 2">DT85</strain>
    </source>
</reference>
<dbReference type="Proteomes" id="UP001596398">
    <property type="component" value="Unassembled WGS sequence"/>
</dbReference>
<evidence type="ECO:0000313" key="1">
    <source>
        <dbReference type="EMBL" id="MFC7234484.1"/>
    </source>
</evidence>
<comment type="caution">
    <text evidence="1">The sequence shown here is derived from an EMBL/GenBank/DDBJ whole genome shotgun (WGS) entry which is preliminary data.</text>
</comment>
<dbReference type="EMBL" id="JBHTAP010000001">
    <property type="protein sequence ID" value="MFC7234484.1"/>
    <property type="molecule type" value="Genomic_DNA"/>
</dbReference>
<gene>
    <name evidence="1" type="ORF">ACFQJ4_04045</name>
</gene>
<dbReference type="Gene3D" id="3.40.50.300">
    <property type="entry name" value="P-loop containing nucleotide triphosphate hydrolases"/>
    <property type="match status" value="1"/>
</dbReference>
<dbReference type="InterPro" id="IPR027417">
    <property type="entry name" value="P-loop_NTPase"/>
</dbReference>
<dbReference type="RefSeq" id="WP_276235492.1">
    <property type="nucleotide sequence ID" value="NZ_CP119802.1"/>
</dbReference>
<protein>
    <submittedName>
        <fullName evidence="1">Transcriptional regulator</fullName>
    </submittedName>
</protein>
<dbReference type="AlphaFoldDB" id="A0ABD5ZLT3"/>
<name>A0ABD5ZLT3_9EURY</name>
<keyword evidence="2" id="KW-1185">Reference proteome</keyword>
<dbReference type="InterPro" id="IPR055549">
    <property type="entry name" value="DUF7125"/>
</dbReference>
<organism evidence="1 2">
    <name type="scientific">Halosegnis marinus</name>
    <dbReference type="NCBI Taxonomy" id="3034023"/>
    <lineage>
        <taxon>Archaea</taxon>
        <taxon>Methanobacteriati</taxon>
        <taxon>Methanobacteriota</taxon>
        <taxon>Stenosarchaea group</taxon>
        <taxon>Halobacteria</taxon>
        <taxon>Halobacteriales</taxon>
        <taxon>Natronomonadaceae</taxon>
        <taxon>Halosegnis</taxon>
    </lineage>
</organism>
<proteinExistence type="predicted"/>
<evidence type="ECO:0000313" key="2">
    <source>
        <dbReference type="Proteomes" id="UP001596398"/>
    </source>
</evidence>
<dbReference type="GeneID" id="79266152"/>
<accession>A0ABD5ZLT3</accession>
<dbReference type="Pfam" id="PF23442">
    <property type="entry name" value="DUF7125"/>
    <property type="match status" value="1"/>
</dbReference>